<evidence type="ECO:0000256" key="9">
    <source>
        <dbReference type="ARBA" id="ARBA00023136"/>
    </source>
</evidence>
<keyword evidence="13" id="KW-1185">Reference proteome</keyword>
<dbReference type="EC" id="2.7.1.108" evidence="3"/>
<reference evidence="12 13" key="2">
    <citation type="journal article" date="2019" name="G3 (Bethesda)">
        <title>Hybrid Assembly of the Genome of the Entomopathogenic Nematode Steinernema carpocapsae Identifies the X-Chromosome.</title>
        <authorList>
            <person name="Serra L."/>
            <person name="Macchietto M."/>
            <person name="Macias-Munoz A."/>
            <person name="McGill C.J."/>
            <person name="Rodriguez I.M."/>
            <person name="Rodriguez B."/>
            <person name="Murad R."/>
            <person name="Mortazavi A."/>
        </authorList>
    </citation>
    <scope>NUCLEOTIDE SEQUENCE [LARGE SCALE GENOMIC DNA]</scope>
    <source>
        <strain evidence="12 13">ALL</strain>
    </source>
</reference>
<feature type="signal peptide" evidence="11">
    <location>
        <begin position="1"/>
        <end position="20"/>
    </location>
</feature>
<feature type="transmembrane region" description="Helical" evidence="10">
    <location>
        <begin position="126"/>
        <end position="151"/>
    </location>
</feature>
<feature type="transmembrane region" description="Helical" evidence="10">
    <location>
        <begin position="290"/>
        <end position="307"/>
    </location>
</feature>
<comment type="caution">
    <text evidence="12">The sequence shown here is derived from an EMBL/GenBank/DDBJ whole genome shotgun (WGS) entry which is preliminary data.</text>
</comment>
<evidence type="ECO:0000256" key="10">
    <source>
        <dbReference type="SAM" id="Phobius"/>
    </source>
</evidence>
<keyword evidence="5 10" id="KW-0812">Transmembrane</keyword>
<feature type="chain" id="PRO_5020809557" description="dolichol kinase" evidence="11">
    <location>
        <begin position="21"/>
        <end position="348"/>
    </location>
</feature>
<gene>
    <name evidence="12" type="ORF">L596_025066</name>
</gene>
<keyword evidence="4" id="KW-0808">Transferase</keyword>
<dbReference type="OrthoDB" id="377083at2759"/>
<keyword evidence="11" id="KW-0732">Signal</keyword>
<dbReference type="InterPro" id="IPR032974">
    <property type="entry name" value="Polypren_kinase"/>
</dbReference>
<dbReference type="Proteomes" id="UP000298663">
    <property type="component" value="Unassembled WGS sequence"/>
</dbReference>
<accession>A0A4U5M6R7</accession>
<evidence type="ECO:0000313" key="13">
    <source>
        <dbReference type="Proteomes" id="UP000298663"/>
    </source>
</evidence>
<evidence type="ECO:0000256" key="4">
    <source>
        <dbReference type="ARBA" id="ARBA00022679"/>
    </source>
</evidence>
<comment type="subcellular location">
    <subcellularLocation>
        <location evidence="1">Endoplasmic reticulum membrane</location>
        <topology evidence="1">Multi-pass membrane protein</topology>
    </subcellularLocation>
</comment>
<keyword evidence="6" id="KW-0418">Kinase</keyword>
<keyword evidence="8 10" id="KW-1133">Transmembrane helix</keyword>
<keyword evidence="7" id="KW-0256">Endoplasmic reticulum</keyword>
<evidence type="ECO:0000256" key="2">
    <source>
        <dbReference type="ARBA" id="ARBA00010794"/>
    </source>
</evidence>
<dbReference type="PANTHER" id="PTHR13205:SF15">
    <property type="entry name" value="DOLICHOL KINASE"/>
    <property type="match status" value="1"/>
</dbReference>
<evidence type="ECO:0000313" key="12">
    <source>
        <dbReference type="EMBL" id="TKR64554.1"/>
    </source>
</evidence>
<dbReference type="EMBL" id="AZBU02000009">
    <property type="protein sequence ID" value="TKR64554.1"/>
    <property type="molecule type" value="Genomic_DNA"/>
</dbReference>
<evidence type="ECO:0000256" key="8">
    <source>
        <dbReference type="ARBA" id="ARBA00022989"/>
    </source>
</evidence>
<evidence type="ECO:0000256" key="11">
    <source>
        <dbReference type="SAM" id="SignalP"/>
    </source>
</evidence>
<comment type="similarity">
    <text evidence="2">Belongs to the polyprenol kinase family.</text>
</comment>
<reference evidence="12 13" key="1">
    <citation type="journal article" date="2015" name="Genome Biol.">
        <title>Comparative genomics of Steinernema reveals deeply conserved gene regulatory networks.</title>
        <authorList>
            <person name="Dillman A.R."/>
            <person name="Macchietto M."/>
            <person name="Porter C.F."/>
            <person name="Rogers A."/>
            <person name="Williams B."/>
            <person name="Antoshechkin I."/>
            <person name="Lee M.M."/>
            <person name="Goodwin Z."/>
            <person name="Lu X."/>
            <person name="Lewis E.E."/>
            <person name="Goodrich-Blair H."/>
            <person name="Stock S.P."/>
            <person name="Adams B.J."/>
            <person name="Sternberg P.W."/>
            <person name="Mortazavi A."/>
        </authorList>
    </citation>
    <scope>NUCLEOTIDE SEQUENCE [LARGE SCALE GENOMIC DNA]</scope>
    <source>
        <strain evidence="12 13">ALL</strain>
    </source>
</reference>
<sequence>MRRWLLSSLLGGANIVFCGASVPARWRDEEGSKLVEQMLRSSQSPWAPNMPLASSDLIDRPLIQSALLATVSFCLISPQLRQNPVLINALLAVVVVLAVAIFAFRVSTSLELIPLLLLQRVYDGSIQRWCLLMFWSMCILSSVIFCVIVSVKNQSSTIHRKFFHLTVSLIALSGLRHDPDFVILSAFLIACIFVILEVLRSAKVPPWHEKLDEWLLVFLDAQDSRERILTPIFLIIGIFLPVFWNPPGADHVVHAFHYAGVITVGVGDSAAAIVGSTLGRHHWKKSNKTIEGTLAMWISQIAAVFLLCPAAEVSVLWTTVVCGICAALEAGLRRGDNVILPLCCYFLL</sequence>
<protein>
    <recommendedName>
        <fullName evidence="3">dolichol kinase</fullName>
        <ecNumber evidence="3">2.7.1.108</ecNumber>
    </recommendedName>
</protein>
<dbReference type="AlphaFoldDB" id="A0A4U5M6R7"/>
<dbReference type="STRING" id="34508.A0A4U5M6R7"/>
<feature type="transmembrane region" description="Helical" evidence="10">
    <location>
        <begin position="228"/>
        <end position="244"/>
    </location>
</feature>
<dbReference type="GO" id="GO:0005789">
    <property type="term" value="C:endoplasmic reticulum membrane"/>
    <property type="evidence" value="ECO:0007669"/>
    <property type="project" value="UniProtKB-SubCell"/>
</dbReference>
<dbReference type="GO" id="GO:0043048">
    <property type="term" value="P:dolichyl monophosphate biosynthetic process"/>
    <property type="evidence" value="ECO:0007669"/>
    <property type="project" value="TreeGrafter"/>
</dbReference>
<evidence type="ECO:0000256" key="7">
    <source>
        <dbReference type="ARBA" id="ARBA00022824"/>
    </source>
</evidence>
<dbReference type="GO" id="GO:0004168">
    <property type="term" value="F:dolichol kinase activity"/>
    <property type="evidence" value="ECO:0007669"/>
    <property type="project" value="UniProtKB-EC"/>
</dbReference>
<keyword evidence="9 10" id="KW-0472">Membrane</keyword>
<name>A0A4U5M6R7_STECR</name>
<feature type="transmembrane region" description="Helical" evidence="10">
    <location>
        <begin position="85"/>
        <end position="106"/>
    </location>
</feature>
<evidence type="ECO:0000256" key="1">
    <source>
        <dbReference type="ARBA" id="ARBA00004477"/>
    </source>
</evidence>
<proteinExistence type="inferred from homology"/>
<dbReference type="PANTHER" id="PTHR13205">
    <property type="entry name" value="TRANSMEMBRANE PROTEIN 15-RELATED"/>
    <property type="match status" value="1"/>
</dbReference>
<evidence type="ECO:0000256" key="6">
    <source>
        <dbReference type="ARBA" id="ARBA00022777"/>
    </source>
</evidence>
<feature type="transmembrane region" description="Helical" evidence="10">
    <location>
        <begin position="181"/>
        <end position="199"/>
    </location>
</feature>
<feature type="transmembrane region" description="Helical" evidence="10">
    <location>
        <begin position="256"/>
        <end position="278"/>
    </location>
</feature>
<evidence type="ECO:0000256" key="3">
    <source>
        <dbReference type="ARBA" id="ARBA00012132"/>
    </source>
</evidence>
<evidence type="ECO:0000256" key="5">
    <source>
        <dbReference type="ARBA" id="ARBA00022692"/>
    </source>
</evidence>
<organism evidence="12 13">
    <name type="scientific">Steinernema carpocapsae</name>
    <name type="common">Entomopathogenic nematode</name>
    <dbReference type="NCBI Taxonomy" id="34508"/>
    <lineage>
        <taxon>Eukaryota</taxon>
        <taxon>Metazoa</taxon>
        <taxon>Ecdysozoa</taxon>
        <taxon>Nematoda</taxon>
        <taxon>Chromadorea</taxon>
        <taxon>Rhabditida</taxon>
        <taxon>Tylenchina</taxon>
        <taxon>Panagrolaimomorpha</taxon>
        <taxon>Strongyloidoidea</taxon>
        <taxon>Steinernematidae</taxon>
        <taxon>Steinernema</taxon>
    </lineage>
</organism>